<protein>
    <submittedName>
        <fullName evidence="2">Uncharacterized protein</fullName>
    </submittedName>
</protein>
<dbReference type="AlphaFoldDB" id="A0AAV5TYE9"/>
<reference evidence="2" key="1">
    <citation type="submission" date="2023-10" db="EMBL/GenBank/DDBJ databases">
        <title>Genome assembly of Pristionchus species.</title>
        <authorList>
            <person name="Yoshida K."/>
            <person name="Sommer R.J."/>
        </authorList>
    </citation>
    <scope>NUCLEOTIDE SEQUENCE</scope>
    <source>
        <strain evidence="2">RS0144</strain>
    </source>
</reference>
<dbReference type="EMBL" id="BTSX01000005">
    <property type="protein sequence ID" value="GMS99509.1"/>
    <property type="molecule type" value="Genomic_DNA"/>
</dbReference>
<feature type="signal peptide" evidence="1">
    <location>
        <begin position="1"/>
        <end position="20"/>
    </location>
</feature>
<gene>
    <name evidence="2" type="ORF">PENTCL1PPCAC_21684</name>
</gene>
<keyword evidence="3" id="KW-1185">Reference proteome</keyword>
<evidence type="ECO:0000313" key="3">
    <source>
        <dbReference type="Proteomes" id="UP001432027"/>
    </source>
</evidence>
<sequence>TALFYIALVILLSEVPRAACDDDNFDYANAATLGDLRYWLRTGFRTYQADMNAWRNRHNYQYQQPQRVRRIWDCYWHHYKSTDGHWAYECSITGYQPY</sequence>
<name>A0AAV5TYE9_9BILA</name>
<evidence type="ECO:0000256" key="1">
    <source>
        <dbReference type="SAM" id="SignalP"/>
    </source>
</evidence>
<comment type="caution">
    <text evidence="2">The sequence shown here is derived from an EMBL/GenBank/DDBJ whole genome shotgun (WGS) entry which is preliminary data.</text>
</comment>
<feature type="chain" id="PRO_5043921555" evidence="1">
    <location>
        <begin position="21"/>
        <end position="98"/>
    </location>
</feature>
<proteinExistence type="predicted"/>
<accession>A0AAV5TYE9</accession>
<keyword evidence="1" id="KW-0732">Signal</keyword>
<organism evidence="2 3">
    <name type="scientific">Pristionchus entomophagus</name>
    <dbReference type="NCBI Taxonomy" id="358040"/>
    <lineage>
        <taxon>Eukaryota</taxon>
        <taxon>Metazoa</taxon>
        <taxon>Ecdysozoa</taxon>
        <taxon>Nematoda</taxon>
        <taxon>Chromadorea</taxon>
        <taxon>Rhabditida</taxon>
        <taxon>Rhabditina</taxon>
        <taxon>Diplogasteromorpha</taxon>
        <taxon>Diplogasteroidea</taxon>
        <taxon>Neodiplogasteridae</taxon>
        <taxon>Pristionchus</taxon>
    </lineage>
</organism>
<dbReference type="Proteomes" id="UP001432027">
    <property type="component" value="Unassembled WGS sequence"/>
</dbReference>
<feature type="non-terminal residue" evidence="2">
    <location>
        <position position="1"/>
    </location>
</feature>
<evidence type="ECO:0000313" key="2">
    <source>
        <dbReference type="EMBL" id="GMS99509.1"/>
    </source>
</evidence>